<dbReference type="OrthoDB" id="9788687at2"/>
<dbReference type="GO" id="GO:0003964">
    <property type="term" value="F:RNA-directed DNA polymerase activity"/>
    <property type="evidence" value="ECO:0007669"/>
    <property type="project" value="UniProtKB-KW"/>
</dbReference>
<accession>A0A1P8WDR8</accession>
<keyword evidence="2" id="KW-0548">Nucleotidyltransferase</keyword>
<dbReference type="AlphaFoldDB" id="A0A1P8WDR8"/>
<keyword evidence="3" id="KW-0479">Metal-binding</keyword>
<proteinExistence type="predicted"/>
<dbReference type="STRING" id="1891926.Fuma_01793"/>
<dbReference type="PRINTS" id="PR00866">
    <property type="entry name" value="RNADNAPOLMS"/>
</dbReference>
<protein>
    <submittedName>
        <fullName evidence="6">Uncharacterized protein</fullName>
    </submittedName>
</protein>
<evidence type="ECO:0000313" key="6">
    <source>
        <dbReference type="EMBL" id="APZ92184.1"/>
    </source>
</evidence>
<name>A0A1P8WDR8_9PLAN</name>
<evidence type="ECO:0000313" key="7">
    <source>
        <dbReference type="Proteomes" id="UP000187735"/>
    </source>
</evidence>
<dbReference type="Proteomes" id="UP000187735">
    <property type="component" value="Chromosome"/>
</dbReference>
<keyword evidence="7" id="KW-1185">Reference proteome</keyword>
<keyword evidence="5" id="KW-0695">RNA-directed DNA polymerase</keyword>
<keyword evidence="1" id="KW-0808">Transferase</keyword>
<evidence type="ECO:0000256" key="3">
    <source>
        <dbReference type="ARBA" id="ARBA00022723"/>
    </source>
</evidence>
<dbReference type="GO" id="GO:0003723">
    <property type="term" value="F:RNA binding"/>
    <property type="evidence" value="ECO:0007669"/>
    <property type="project" value="InterPro"/>
</dbReference>
<gene>
    <name evidence="6" type="ORF">Fuma_01793</name>
</gene>
<evidence type="ECO:0000256" key="4">
    <source>
        <dbReference type="ARBA" id="ARBA00022842"/>
    </source>
</evidence>
<evidence type="ECO:0000256" key="5">
    <source>
        <dbReference type="ARBA" id="ARBA00022918"/>
    </source>
</evidence>
<dbReference type="InterPro" id="IPR000123">
    <property type="entry name" value="Reverse_transcriptase_msDNA"/>
</dbReference>
<dbReference type="GO" id="GO:0046872">
    <property type="term" value="F:metal ion binding"/>
    <property type="evidence" value="ECO:0007669"/>
    <property type="project" value="UniProtKB-KW"/>
</dbReference>
<dbReference type="EMBL" id="CP017641">
    <property type="protein sequence ID" value="APZ92184.1"/>
    <property type="molecule type" value="Genomic_DNA"/>
</dbReference>
<evidence type="ECO:0000256" key="1">
    <source>
        <dbReference type="ARBA" id="ARBA00022679"/>
    </source>
</evidence>
<dbReference type="RefSeq" id="WP_158520916.1">
    <property type="nucleotide sequence ID" value="NZ_CP017641.1"/>
</dbReference>
<organism evidence="6 7">
    <name type="scientific">Fuerstiella marisgermanici</name>
    <dbReference type="NCBI Taxonomy" id="1891926"/>
    <lineage>
        <taxon>Bacteria</taxon>
        <taxon>Pseudomonadati</taxon>
        <taxon>Planctomycetota</taxon>
        <taxon>Planctomycetia</taxon>
        <taxon>Planctomycetales</taxon>
        <taxon>Planctomycetaceae</taxon>
        <taxon>Fuerstiella</taxon>
    </lineage>
</organism>
<reference evidence="6 7" key="1">
    <citation type="journal article" date="2016" name="Front. Microbiol.">
        <title>Fuerstia marisgermanicae gen. nov., sp. nov., an Unusual Member of the Phylum Planctomycetes from the German Wadden Sea.</title>
        <authorList>
            <person name="Kohn T."/>
            <person name="Heuer A."/>
            <person name="Jogler M."/>
            <person name="Vollmers J."/>
            <person name="Boedeker C."/>
            <person name="Bunk B."/>
            <person name="Rast P."/>
            <person name="Borchert D."/>
            <person name="Glockner I."/>
            <person name="Freese H.M."/>
            <person name="Klenk H.P."/>
            <person name="Overmann J."/>
            <person name="Kaster A.K."/>
            <person name="Rohde M."/>
            <person name="Wiegand S."/>
            <person name="Jogler C."/>
        </authorList>
    </citation>
    <scope>NUCLEOTIDE SEQUENCE [LARGE SCALE GENOMIC DNA]</scope>
    <source>
        <strain evidence="6 7">NH11</strain>
    </source>
</reference>
<sequence>MNRKSARVLSAIMRNGAWDRESVLHRLHIHLGANTKRSKWPQRLVHAVFAITADSVLPPTEEKLVRTLRRHWAVAQIVQRSMPAINRMVSRFNWLDLPPTPMSPTNHAAATWKVPAIVTTGQLAERLEVDVTRLPWLADCLGWEHRVEQEKLRNYRYHWIRKSSGGHRLVEAPKQTLKAAQRWIATNVLAHIPVHAAAHAYCPGRSPLTAATLHAGQHVVMRIDLQVSFLPSERLACWEFFAQPVTRFMWLGY</sequence>
<keyword evidence="4" id="KW-0460">Magnesium</keyword>
<dbReference type="KEGG" id="fmr:Fuma_01793"/>
<evidence type="ECO:0000256" key="2">
    <source>
        <dbReference type="ARBA" id="ARBA00022695"/>
    </source>
</evidence>